<organism evidence="9 10">
    <name type="scientific">Owenia fusiformis</name>
    <name type="common">Polychaete worm</name>
    <dbReference type="NCBI Taxonomy" id="6347"/>
    <lineage>
        <taxon>Eukaryota</taxon>
        <taxon>Metazoa</taxon>
        <taxon>Spiralia</taxon>
        <taxon>Lophotrochozoa</taxon>
        <taxon>Annelida</taxon>
        <taxon>Polychaeta</taxon>
        <taxon>Sedentaria</taxon>
        <taxon>Canalipalpata</taxon>
        <taxon>Sabellida</taxon>
        <taxon>Oweniida</taxon>
        <taxon>Oweniidae</taxon>
        <taxon>Owenia</taxon>
    </lineage>
</organism>
<dbReference type="InterPro" id="IPR001828">
    <property type="entry name" value="ANF_lig-bd_rcpt"/>
</dbReference>
<dbReference type="SUPFAM" id="SSF53822">
    <property type="entry name" value="Periplasmic binding protein-like I"/>
    <property type="match status" value="1"/>
</dbReference>
<dbReference type="AlphaFoldDB" id="A0A8J1UL14"/>
<sequence>SFQRRVIKRSKTEFNFTYAPDEQLPYQAANLYEAVYLYAVSLNKTLAEGGDPDDGRLVSQRLWGKSFPGIAGDISLNSNGDRNQGYTVKKMRDVESTEIEVVGHYFSTKGFYEPDTTVSINWPGGRDEPPNDGPVCGWENEFC</sequence>
<dbReference type="Proteomes" id="UP000749559">
    <property type="component" value="Unassembled WGS sequence"/>
</dbReference>
<evidence type="ECO:0000256" key="1">
    <source>
        <dbReference type="ARBA" id="ARBA00004479"/>
    </source>
</evidence>
<proteinExistence type="predicted"/>
<evidence type="ECO:0000256" key="7">
    <source>
        <dbReference type="ARBA" id="ARBA00023180"/>
    </source>
</evidence>
<dbReference type="Gene3D" id="3.40.50.2300">
    <property type="match status" value="2"/>
</dbReference>
<evidence type="ECO:0000256" key="2">
    <source>
        <dbReference type="ARBA" id="ARBA00022692"/>
    </source>
</evidence>
<feature type="non-terminal residue" evidence="9">
    <location>
        <position position="1"/>
    </location>
</feature>
<evidence type="ECO:0000256" key="3">
    <source>
        <dbReference type="ARBA" id="ARBA00022729"/>
    </source>
</evidence>
<gene>
    <name evidence="9" type="ORF">OFUS_LOCUS14268</name>
</gene>
<dbReference type="InterPro" id="IPR028082">
    <property type="entry name" value="Peripla_BP_I"/>
</dbReference>
<evidence type="ECO:0000313" key="9">
    <source>
        <dbReference type="EMBL" id="CAH1788806.1"/>
    </source>
</evidence>
<evidence type="ECO:0000313" key="10">
    <source>
        <dbReference type="Proteomes" id="UP000749559"/>
    </source>
</evidence>
<dbReference type="OrthoDB" id="302535at2759"/>
<dbReference type="Pfam" id="PF01094">
    <property type="entry name" value="ANF_receptor"/>
    <property type="match status" value="1"/>
</dbReference>
<evidence type="ECO:0000259" key="8">
    <source>
        <dbReference type="Pfam" id="PF01094"/>
    </source>
</evidence>
<keyword evidence="10" id="KW-1185">Reference proteome</keyword>
<keyword evidence="3" id="KW-0732">Signal</keyword>
<evidence type="ECO:0000256" key="5">
    <source>
        <dbReference type="ARBA" id="ARBA00023136"/>
    </source>
</evidence>
<evidence type="ECO:0000256" key="4">
    <source>
        <dbReference type="ARBA" id="ARBA00022989"/>
    </source>
</evidence>
<accession>A0A8J1UL14</accession>
<comment type="caution">
    <text evidence="9">The sequence shown here is derived from an EMBL/GenBank/DDBJ whole genome shotgun (WGS) entry which is preliminary data.</text>
</comment>
<name>A0A8J1UL14_OWEFU</name>
<dbReference type="PRINTS" id="PR00255">
    <property type="entry name" value="NATPEPTIDER"/>
</dbReference>
<protein>
    <recommendedName>
        <fullName evidence="8">Receptor ligand binding region domain-containing protein</fullName>
    </recommendedName>
</protein>
<dbReference type="EMBL" id="CAIIXF020000007">
    <property type="protein sequence ID" value="CAH1788806.1"/>
    <property type="molecule type" value="Genomic_DNA"/>
</dbReference>
<dbReference type="GO" id="GO:0016020">
    <property type="term" value="C:membrane"/>
    <property type="evidence" value="ECO:0007669"/>
    <property type="project" value="UniProtKB-SubCell"/>
</dbReference>
<evidence type="ECO:0000256" key="6">
    <source>
        <dbReference type="ARBA" id="ARBA00023170"/>
    </source>
</evidence>
<keyword evidence="4" id="KW-1133">Transmembrane helix</keyword>
<keyword evidence="5" id="KW-0472">Membrane</keyword>
<keyword evidence="6" id="KW-0675">Receptor</keyword>
<feature type="non-terminal residue" evidence="9">
    <location>
        <position position="143"/>
    </location>
</feature>
<reference evidence="9" key="1">
    <citation type="submission" date="2022-03" db="EMBL/GenBank/DDBJ databases">
        <authorList>
            <person name="Martin C."/>
        </authorList>
    </citation>
    <scope>NUCLEOTIDE SEQUENCE</scope>
</reference>
<keyword evidence="7" id="KW-0325">Glycoprotein</keyword>
<keyword evidence="2" id="KW-0812">Transmembrane</keyword>
<dbReference type="InterPro" id="IPR001170">
    <property type="entry name" value="ANPR/GUC"/>
</dbReference>
<comment type="subcellular location">
    <subcellularLocation>
        <location evidence="1">Membrane</location>
        <topology evidence="1">Single-pass type I membrane protein</topology>
    </subcellularLocation>
</comment>
<feature type="domain" description="Receptor ligand binding region" evidence="8">
    <location>
        <begin position="20"/>
        <end position="89"/>
    </location>
</feature>